<organism evidence="3 4">
    <name type="scientific">Mucilaginibacter phyllosphaerae</name>
    <dbReference type="NCBI Taxonomy" id="1812349"/>
    <lineage>
        <taxon>Bacteria</taxon>
        <taxon>Pseudomonadati</taxon>
        <taxon>Bacteroidota</taxon>
        <taxon>Sphingobacteriia</taxon>
        <taxon>Sphingobacteriales</taxon>
        <taxon>Sphingobacteriaceae</taxon>
        <taxon>Mucilaginibacter</taxon>
    </lineage>
</organism>
<protein>
    <submittedName>
        <fullName evidence="3">Zf-HC2 domain-containing protein</fullName>
    </submittedName>
</protein>
<proteinExistence type="predicted"/>
<reference evidence="3 4" key="1">
    <citation type="journal article" date="2016" name="Int. J. Syst. Evol. Microbiol.">
        <title>Proposal of Mucilaginibacter phyllosphaerae sp. nov. isolated from the phyllosphere of Galium album.</title>
        <authorList>
            <person name="Aydogan E.L."/>
            <person name="Busse H.J."/>
            <person name="Moser G."/>
            <person name="Muller C."/>
            <person name="Kampfer P."/>
            <person name="Glaeser S.P."/>
        </authorList>
    </citation>
    <scope>NUCLEOTIDE SEQUENCE [LARGE SCALE GENOMIC DNA]</scope>
    <source>
        <strain evidence="3 4">PP-F2FG21</strain>
    </source>
</reference>
<dbReference type="InterPro" id="IPR027383">
    <property type="entry name" value="Znf_put"/>
</dbReference>
<dbReference type="AlphaFoldDB" id="A0A4Y8ADI5"/>
<dbReference type="EMBL" id="JACIEG010000005">
    <property type="protein sequence ID" value="MBB3970296.1"/>
    <property type="molecule type" value="Genomic_DNA"/>
</dbReference>
<name>A0A4Y8ADI5_9SPHI</name>
<dbReference type="Proteomes" id="UP000583101">
    <property type="component" value="Unassembled WGS sequence"/>
</dbReference>
<reference evidence="2 5" key="3">
    <citation type="submission" date="2020-08" db="EMBL/GenBank/DDBJ databases">
        <title>Genomic Encyclopedia of Type Strains, Phase IV (KMG-IV): sequencing the most valuable type-strain genomes for metagenomic binning, comparative biology and taxonomic classification.</title>
        <authorList>
            <person name="Goeker M."/>
        </authorList>
    </citation>
    <scope>NUCLEOTIDE SEQUENCE [LARGE SCALE GENOMIC DNA]</scope>
    <source>
        <strain evidence="2 5">DSM 100995</strain>
    </source>
</reference>
<dbReference type="Pfam" id="PF13490">
    <property type="entry name" value="zf-HC2"/>
    <property type="match status" value="1"/>
</dbReference>
<dbReference type="RefSeq" id="WP_134336278.1">
    <property type="nucleotide sequence ID" value="NZ_BMCZ01000003.1"/>
</dbReference>
<evidence type="ECO:0000313" key="2">
    <source>
        <dbReference type="EMBL" id="MBB3970296.1"/>
    </source>
</evidence>
<accession>A0A4Y8ADI5</accession>
<evidence type="ECO:0000313" key="4">
    <source>
        <dbReference type="Proteomes" id="UP000297248"/>
    </source>
</evidence>
<evidence type="ECO:0000259" key="1">
    <source>
        <dbReference type="Pfam" id="PF13490"/>
    </source>
</evidence>
<sequence>MSNLKSMIYNCRQATFLIEKRMLGSLTFRERIELRIHLTGCDVCTLYVKQSQKINEMIKQLFKKPENNKVTLEDEFKEAMQQKIQRELNKN</sequence>
<comment type="caution">
    <text evidence="3">The sequence shown here is derived from an EMBL/GenBank/DDBJ whole genome shotgun (WGS) entry which is preliminary data.</text>
</comment>
<keyword evidence="5" id="KW-1185">Reference proteome</keyword>
<reference evidence="3" key="2">
    <citation type="submission" date="2019-03" db="EMBL/GenBank/DDBJ databases">
        <authorList>
            <person name="Yan Y.-Q."/>
            <person name="Du Z.-J."/>
        </authorList>
    </citation>
    <scope>NUCLEOTIDE SEQUENCE</scope>
    <source>
        <strain evidence="3">PP-F2FG21</strain>
    </source>
</reference>
<dbReference type="EMBL" id="SNQG01000003">
    <property type="protein sequence ID" value="TEW66668.1"/>
    <property type="molecule type" value="Genomic_DNA"/>
</dbReference>
<evidence type="ECO:0000313" key="3">
    <source>
        <dbReference type="EMBL" id="TEW66668.1"/>
    </source>
</evidence>
<feature type="domain" description="Putative zinc-finger" evidence="1">
    <location>
        <begin position="11"/>
        <end position="44"/>
    </location>
</feature>
<gene>
    <name evidence="3" type="ORF">E2R65_09625</name>
    <name evidence="2" type="ORF">GGR35_002912</name>
</gene>
<evidence type="ECO:0000313" key="5">
    <source>
        <dbReference type="Proteomes" id="UP000583101"/>
    </source>
</evidence>
<dbReference type="Proteomes" id="UP000297248">
    <property type="component" value="Unassembled WGS sequence"/>
</dbReference>
<dbReference type="OrthoDB" id="886726at2"/>